<evidence type="ECO:0000256" key="4">
    <source>
        <dbReference type="ARBA" id="ARBA00022690"/>
    </source>
</evidence>
<keyword evidence="4" id="KW-0646">Protease inhibitor</keyword>
<keyword evidence="5" id="KW-0789">Thiol protease inhibitor</keyword>
<dbReference type="FunFam" id="3.10.450.10:FF:000001">
    <property type="entry name" value="Cystatin-A"/>
    <property type="match status" value="1"/>
</dbReference>
<name>T1L281_TETUR</name>
<sequence>MPMLCGGWGQTKDADDLTHRIVAQVKPELERKLNREFEQLSAVSYKSQIVNGTNYLIKAKASDDEHVHIRVHLPIRSEEASLVNHKDKVPPSDELEVF</sequence>
<keyword evidence="8" id="KW-1185">Reference proteome</keyword>
<dbReference type="eggNOG" id="ENOG502SF2X">
    <property type="taxonomic scope" value="Eukaryota"/>
</dbReference>
<dbReference type="EMBL" id="CAEY01000924">
    <property type="status" value="NOT_ANNOTATED_CDS"/>
    <property type="molecule type" value="Genomic_DNA"/>
</dbReference>
<dbReference type="InterPro" id="IPR046350">
    <property type="entry name" value="Cystatin_sf"/>
</dbReference>
<dbReference type="Pfam" id="PF00031">
    <property type="entry name" value="Cystatin"/>
    <property type="match status" value="1"/>
</dbReference>
<dbReference type="GO" id="GO:0004869">
    <property type="term" value="F:cysteine-type endopeptidase inhibitor activity"/>
    <property type="evidence" value="ECO:0007669"/>
    <property type="project" value="UniProtKB-KW"/>
</dbReference>
<dbReference type="Proteomes" id="UP000015104">
    <property type="component" value="Unassembled WGS sequence"/>
</dbReference>
<protein>
    <recommendedName>
        <fullName evidence="6">Cystatin domain-containing protein</fullName>
    </recommendedName>
</protein>
<dbReference type="EnsemblMetazoa" id="tetur32g02347.1">
    <property type="protein sequence ID" value="tetur32g02347.1"/>
    <property type="gene ID" value="tetur32g02347"/>
</dbReference>
<dbReference type="PANTHER" id="PTHR11414">
    <property type="entry name" value="CYSTATIN FAMILY MEMBER"/>
    <property type="match status" value="1"/>
</dbReference>
<dbReference type="HOGENOM" id="CLU_150234_2_0_1"/>
<evidence type="ECO:0000256" key="1">
    <source>
        <dbReference type="ARBA" id="ARBA00004496"/>
    </source>
</evidence>
<dbReference type="PANTHER" id="PTHR11414:SF21">
    <property type="entry name" value="CYSTATIN 14A, TANDEM DUPLICATE 1-RELATED"/>
    <property type="match status" value="1"/>
</dbReference>
<evidence type="ECO:0000259" key="6">
    <source>
        <dbReference type="Pfam" id="PF00031"/>
    </source>
</evidence>
<accession>T1L281</accession>
<dbReference type="InterPro" id="IPR001713">
    <property type="entry name" value="Prot_inh_stefin"/>
</dbReference>
<organism evidence="7 8">
    <name type="scientific">Tetranychus urticae</name>
    <name type="common">Two-spotted spider mite</name>
    <dbReference type="NCBI Taxonomy" id="32264"/>
    <lineage>
        <taxon>Eukaryota</taxon>
        <taxon>Metazoa</taxon>
        <taxon>Ecdysozoa</taxon>
        <taxon>Arthropoda</taxon>
        <taxon>Chelicerata</taxon>
        <taxon>Arachnida</taxon>
        <taxon>Acari</taxon>
        <taxon>Acariformes</taxon>
        <taxon>Trombidiformes</taxon>
        <taxon>Prostigmata</taxon>
        <taxon>Eleutherengona</taxon>
        <taxon>Raphignathae</taxon>
        <taxon>Tetranychoidea</taxon>
        <taxon>Tetranychidae</taxon>
        <taxon>Tetranychus</taxon>
    </lineage>
</organism>
<evidence type="ECO:0000256" key="3">
    <source>
        <dbReference type="ARBA" id="ARBA00022490"/>
    </source>
</evidence>
<comment type="similarity">
    <text evidence="2">Belongs to the cystatin family.</text>
</comment>
<proteinExistence type="inferred from homology"/>
<reference evidence="8" key="1">
    <citation type="submission" date="2011-08" db="EMBL/GenBank/DDBJ databases">
        <authorList>
            <person name="Rombauts S."/>
        </authorList>
    </citation>
    <scope>NUCLEOTIDE SEQUENCE</scope>
    <source>
        <strain evidence="8">London</strain>
    </source>
</reference>
<dbReference type="Gene3D" id="3.10.450.10">
    <property type="match status" value="1"/>
</dbReference>
<gene>
    <name evidence="7" type="primary">107369405</name>
</gene>
<dbReference type="AlphaFoldDB" id="T1L281"/>
<evidence type="ECO:0000256" key="2">
    <source>
        <dbReference type="ARBA" id="ARBA00009403"/>
    </source>
</evidence>
<comment type="subcellular location">
    <subcellularLocation>
        <location evidence="1">Cytoplasm</location>
    </subcellularLocation>
</comment>
<dbReference type="GO" id="GO:0005829">
    <property type="term" value="C:cytosol"/>
    <property type="evidence" value="ECO:0007669"/>
    <property type="project" value="TreeGrafter"/>
</dbReference>
<evidence type="ECO:0000313" key="8">
    <source>
        <dbReference type="Proteomes" id="UP000015104"/>
    </source>
</evidence>
<feature type="domain" description="Cystatin" evidence="6">
    <location>
        <begin position="7"/>
        <end position="69"/>
    </location>
</feature>
<keyword evidence="3" id="KW-0963">Cytoplasm</keyword>
<evidence type="ECO:0000313" key="7">
    <source>
        <dbReference type="EnsemblMetazoa" id="tetur32g02347.1"/>
    </source>
</evidence>
<reference evidence="7" key="2">
    <citation type="submission" date="2015-06" db="UniProtKB">
        <authorList>
            <consortium name="EnsemblMetazoa"/>
        </authorList>
    </citation>
    <scope>IDENTIFICATION</scope>
</reference>
<evidence type="ECO:0000256" key="5">
    <source>
        <dbReference type="ARBA" id="ARBA00022704"/>
    </source>
</evidence>
<dbReference type="STRING" id="32264.T1L281"/>
<dbReference type="InterPro" id="IPR000010">
    <property type="entry name" value="Cystatin_dom"/>
</dbReference>
<dbReference type="PRINTS" id="PR00295">
    <property type="entry name" value="STEFINA"/>
</dbReference>
<dbReference type="SUPFAM" id="SSF54403">
    <property type="entry name" value="Cystatin/monellin"/>
    <property type="match status" value="1"/>
</dbReference>